<protein>
    <submittedName>
        <fullName evidence="1">Uncharacterized protein</fullName>
    </submittedName>
</protein>
<gene>
    <name evidence="1" type="ORF">Cst04h_04590</name>
</gene>
<evidence type="ECO:0000313" key="1">
    <source>
        <dbReference type="EMBL" id="GEA42289.1"/>
    </source>
</evidence>
<dbReference type="Proteomes" id="UP000315234">
    <property type="component" value="Unassembled WGS sequence"/>
</dbReference>
<proteinExistence type="predicted"/>
<sequence length="85" mass="9324">MVHAQRIFGEDLRQHHAWLRGQKALGLGEFVRGRDDCRSHRRLGGARYGQQLAAHVDPLLRMLKPGVDVAEGGGDGEGLGVVKRS</sequence>
<evidence type="ECO:0000313" key="2">
    <source>
        <dbReference type="Proteomes" id="UP000315234"/>
    </source>
</evidence>
<reference evidence="1 2" key="1">
    <citation type="submission" date="2019-06" db="EMBL/GenBank/DDBJ databases">
        <title>Draft genome sequence of Corynebacterium striatum NBRC 15291.</title>
        <authorList>
            <person name="Miura T."/>
            <person name="Furukawa M."/>
            <person name="Shimamura M."/>
            <person name="Ohyama Y."/>
            <person name="Yamazoe A."/>
            <person name="Kawasaki H."/>
        </authorList>
    </citation>
    <scope>NUCLEOTIDE SEQUENCE [LARGE SCALE GENOMIC DNA]</scope>
    <source>
        <strain evidence="1 2">NBRC 15291</strain>
    </source>
</reference>
<dbReference type="AlphaFoldDB" id="A0ABC9ZJD3"/>
<dbReference type="EMBL" id="BJLD01000001">
    <property type="protein sequence ID" value="GEA42289.1"/>
    <property type="molecule type" value="Genomic_DNA"/>
</dbReference>
<accession>A0ABC9ZJD3</accession>
<organism evidence="1 2">
    <name type="scientific">Corynebacterium striatum</name>
    <dbReference type="NCBI Taxonomy" id="43770"/>
    <lineage>
        <taxon>Bacteria</taxon>
        <taxon>Bacillati</taxon>
        <taxon>Actinomycetota</taxon>
        <taxon>Actinomycetes</taxon>
        <taxon>Mycobacteriales</taxon>
        <taxon>Corynebacteriaceae</taxon>
        <taxon>Corynebacterium</taxon>
    </lineage>
</organism>
<name>A0ABC9ZJD3_CORST</name>
<comment type="caution">
    <text evidence="1">The sequence shown here is derived from an EMBL/GenBank/DDBJ whole genome shotgun (WGS) entry which is preliminary data.</text>
</comment>